<name>A0A1M4T2J4_9BURK</name>
<dbReference type="SUPFAM" id="SSF63418">
    <property type="entry name" value="MurE/MurF N-terminal domain"/>
    <property type="match status" value="1"/>
</dbReference>
<keyword evidence="1 10" id="KW-0963">Cytoplasm</keyword>
<comment type="subcellular location">
    <subcellularLocation>
        <location evidence="10 11">Cytoplasm</location>
    </subcellularLocation>
</comment>
<evidence type="ECO:0000313" key="16">
    <source>
        <dbReference type="Proteomes" id="UP000184327"/>
    </source>
</evidence>
<feature type="binding site" evidence="10">
    <location>
        <begin position="122"/>
        <end position="128"/>
    </location>
    <ligand>
        <name>ATP</name>
        <dbReference type="ChEBI" id="CHEBI:30616"/>
    </ligand>
</feature>
<dbReference type="InterPro" id="IPR036615">
    <property type="entry name" value="Mur_ligase_C_dom_sf"/>
</dbReference>
<dbReference type="HAMAP" id="MF_02019">
    <property type="entry name" value="MurF"/>
    <property type="match status" value="1"/>
</dbReference>
<dbReference type="Proteomes" id="UP000184327">
    <property type="component" value="Unassembled WGS sequence"/>
</dbReference>
<dbReference type="GO" id="GO:0047480">
    <property type="term" value="F:UDP-N-acetylmuramoyl-tripeptide-D-alanyl-D-alanine ligase activity"/>
    <property type="evidence" value="ECO:0007669"/>
    <property type="project" value="UniProtKB-UniRule"/>
</dbReference>
<dbReference type="PANTHER" id="PTHR43024:SF1">
    <property type="entry name" value="UDP-N-ACETYLMURAMOYL-TRIPEPTIDE--D-ALANYL-D-ALANINE LIGASE"/>
    <property type="match status" value="1"/>
</dbReference>
<evidence type="ECO:0000256" key="10">
    <source>
        <dbReference type="HAMAP-Rule" id="MF_02019"/>
    </source>
</evidence>
<keyword evidence="3 10" id="KW-0132">Cell division</keyword>
<dbReference type="GO" id="GO:0008360">
    <property type="term" value="P:regulation of cell shape"/>
    <property type="evidence" value="ECO:0007669"/>
    <property type="project" value="UniProtKB-KW"/>
</dbReference>
<dbReference type="InterPro" id="IPR005863">
    <property type="entry name" value="UDP-N-AcMur_synth"/>
</dbReference>
<keyword evidence="16" id="KW-1185">Reference proteome</keyword>
<evidence type="ECO:0000259" key="13">
    <source>
        <dbReference type="Pfam" id="PF02875"/>
    </source>
</evidence>
<organism evidence="15 16">
    <name type="scientific">Lampropedia hyalina DSM 16112</name>
    <dbReference type="NCBI Taxonomy" id="1122156"/>
    <lineage>
        <taxon>Bacteria</taxon>
        <taxon>Pseudomonadati</taxon>
        <taxon>Pseudomonadota</taxon>
        <taxon>Betaproteobacteria</taxon>
        <taxon>Burkholderiales</taxon>
        <taxon>Comamonadaceae</taxon>
        <taxon>Lampropedia</taxon>
    </lineage>
</organism>
<evidence type="ECO:0000256" key="2">
    <source>
        <dbReference type="ARBA" id="ARBA00022598"/>
    </source>
</evidence>
<comment type="similarity">
    <text evidence="10">Belongs to the MurCDEF family. MurF subfamily.</text>
</comment>
<dbReference type="PANTHER" id="PTHR43024">
    <property type="entry name" value="UDP-N-ACETYLMURAMOYL-TRIPEPTIDE--D-ALANYL-D-ALANINE LIGASE"/>
    <property type="match status" value="1"/>
</dbReference>
<keyword evidence="4 10" id="KW-0547">Nucleotide-binding</keyword>
<feature type="domain" description="Mur ligase central" evidence="14">
    <location>
        <begin position="120"/>
        <end position="309"/>
    </location>
</feature>
<keyword evidence="2 10" id="KW-0436">Ligase</keyword>
<dbReference type="GO" id="GO:0005737">
    <property type="term" value="C:cytoplasm"/>
    <property type="evidence" value="ECO:0007669"/>
    <property type="project" value="UniProtKB-SubCell"/>
</dbReference>
<dbReference type="GO" id="GO:0009252">
    <property type="term" value="P:peptidoglycan biosynthetic process"/>
    <property type="evidence" value="ECO:0007669"/>
    <property type="project" value="UniProtKB-UniRule"/>
</dbReference>
<keyword evidence="6 10" id="KW-0133">Cell shape</keyword>
<evidence type="ECO:0000256" key="1">
    <source>
        <dbReference type="ARBA" id="ARBA00022490"/>
    </source>
</evidence>
<comment type="catalytic activity">
    <reaction evidence="10 11">
        <text>D-alanyl-D-alanine + UDP-N-acetyl-alpha-D-muramoyl-L-alanyl-gamma-D-glutamyl-meso-2,6-diaminopimelate + ATP = UDP-N-acetyl-alpha-D-muramoyl-L-alanyl-gamma-D-glutamyl-meso-2,6-diaminopimeloyl-D-alanyl-D-alanine + ADP + phosphate + H(+)</text>
        <dbReference type="Rhea" id="RHEA:28374"/>
        <dbReference type="ChEBI" id="CHEBI:15378"/>
        <dbReference type="ChEBI" id="CHEBI:30616"/>
        <dbReference type="ChEBI" id="CHEBI:43474"/>
        <dbReference type="ChEBI" id="CHEBI:57822"/>
        <dbReference type="ChEBI" id="CHEBI:61386"/>
        <dbReference type="ChEBI" id="CHEBI:83905"/>
        <dbReference type="ChEBI" id="CHEBI:456216"/>
        <dbReference type="EC" id="6.3.2.10"/>
    </reaction>
</comment>
<dbReference type="EMBL" id="FQUZ01000002">
    <property type="protein sequence ID" value="SHE38762.1"/>
    <property type="molecule type" value="Genomic_DNA"/>
</dbReference>
<dbReference type="GO" id="GO:0008766">
    <property type="term" value="F:UDP-N-acetylmuramoylalanyl-D-glutamyl-2,6-diaminopimelate-D-alanyl-D-alanine ligase activity"/>
    <property type="evidence" value="ECO:0007669"/>
    <property type="project" value="RHEA"/>
</dbReference>
<dbReference type="Pfam" id="PF02875">
    <property type="entry name" value="Mur_ligase_C"/>
    <property type="match status" value="1"/>
</dbReference>
<evidence type="ECO:0000259" key="14">
    <source>
        <dbReference type="Pfam" id="PF08245"/>
    </source>
</evidence>
<keyword evidence="9 10" id="KW-0961">Cell wall biogenesis/degradation</keyword>
<feature type="domain" description="Mur ligase N-terminal catalytic" evidence="12">
    <location>
        <begin position="39"/>
        <end position="83"/>
    </location>
</feature>
<evidence type="ECO:0000256" key="7">
    <source>
        <dbReference type="ARBA" id="ARBA00022984"/>
    </source>
</evidence>
<dbReference type="GO" id="GO:0051301">
    <property type="term" value="P:cell division"/>
    <property type="evidence" value="ECO:0007669"/>
    <property type="project" value="UniProtKB-KW"/>
</dbReference>
<sequence length="478" mass="50744">MNAPASTLSFTLQQVLTALQAEGVAARLHGDAQAVWQRVHTDSRTVQPGDLFVALRGARFDAHDFLPQVQQQGATAALVEAGKPLPAGLNAIEVPQDTLHAMSAWARHWRRQWAGGLMAVTGSNGKTTVTQMLAAILRAECGAAALATQGNLNNEIGVPLMTLRLRSQHRLAVLELGMNHPGEIAHLAQIAQPTVALVNNAQREHLEFMHTIDAVARENGSVFAALPADGVAVFPGDDAFTPLWRELAAGRPVLTFGGSADCQVQLRKAQWGATGWQAQVQTPQGVLDVAVPMLGRHNLRNALAAVACAVAAGVSPQAIVQGLRDFQPVQGRSAFELRQSADGALRYLIDDSYNANPDSVKAAIEVLAELPAPRTLVLGDMGEVGDQGEQFHAEAGEYAKARGIDHLLALGAASVAAVAAFGDGAQHFDDMPALQAQMEQTMQTHTSVLIKGSRFMGMERAVQRARECTQPAAQESIA</sequence>
<dbReference type="Gene3D" id="3.40.1390.10">
    <property type="entry name" value="MurE/MurF, N-terminal domain"/>
    <property type="match status" value="1"/>
</dbReference>
<evidence type="ECO:0000256" key="11">
    <source>
        <dbReference type="RuleBase" id="RU004136"/>
    </source>
</evidence>
<dbReference type="InterPro" id="IPR000713">
    <property type="entry name" value="Mur_ligase_N"/>
</dbReference>
<evidence type="ECO:0000256" key="9">
    <source>
        <dbReference type="ARBA" id="ARBA00023316"/>
    </source>
</evidence>
<keyword evidence="7 10" id="KW-0573">Peptidoglycan synthesis</keyword>
<dbReference type="SUPFAM" id="SSF53623">
    <property type="entry name" value="MurD-like peptide ligases, catalytic domain"/>
    <property type="match status" value="1"/>
</dbReference>
<dbReference type="UniPathway" id="UPA00219"/>
<feature type="domain" description="Mur ligase C-terminal" evidence="13">
    <location>
        <begin position="336"/>
        <end position="454"/>
    </location>
</feature>
<dbReference type="SUPFAM" id="SSF53244">
    <property type="entry name" value="MurD-like peptide ligases, peptide-binding domain"/>
    <property type="match status" value="1"/>
</dbReference>
<dbReference type="GO" id="GO:0071555">
    <property type="term" value="P:cell wall organization"/>
    <property type="evidence" value="ECO:0007669"/>
    <property type="project" value="UniProtKB-KW"/>
</dbReference>
<dbReference type="Pfam" id="PF01225">
    <property type="entry name" value="Mur_ligase"/>
    <property type="match status" value="1"/>
</dbReference>
<gene>
    <name evidence="10" type="primary">murF</name>
    <name evidence="15" type="ORF">SAMN02745117_00213</name>
</gene>
<evidence type="ECO:0000256" key="8">
    <source>
        <dbReference type="ARBA" id="ARBA00023306"/>
    </source>
</evidence>
<dbReference type="Gene3D" id="3.40.1190.10">
    <property type="entry name" value="Mur-like, catalytic domain"/>
    <property type="match status" value="1"/>
</dbReference>
<evidence type="ECO:0000256" key="3">
    <source>
        <dbReference type="ARBA" id="ARBA00022618"/>
    </source>
</evidence>
<evidence type="ECO:0000256" key="4">
    <source>
        <dbReference type="ARBA" id="ARBA00022741"/>
    </source>
</evidence>
<protein>
    <recommendedName>
        <fullName evidence="10 11">UDP-N-acetylmuramoyl-tripeptide--D-alanyl-D-alanine ligase</fullName>
        <ecNumber evidence="10 11">6.3.2.10</ecNumber>
    </recommendedName>
    <alternativeName>
        <fullName evidence="10">D-alanyl-D-alanine-adding enzyme</fullName>
    </alternativeName>
</protein>
<dbReference type="InterPro" id="IPR013221">
    <property type="entry name" value="Mur_ligase_cen"/>
</dbReference>
<keyword evidence="5 10" id="KW-0067">ATP-binding</keyword>
<dbReference type="EC" id="6.3.2.10" evidence="10 11"/>
<evidence type="ECO:0000313" key="15">
    <source>
        <dbReference type="EMBL" id="SHE38762.1"/>
    </source>
</evidence>
<accession>A0A1M4T2J4</accession>
<evidence type="ECO:0000256" key="6">
    <source>
        <dbReference type="ARBA" id="ARBA00022960"/>
    </source>
</evidence>
<dbReference type="InterPro" id="IPR051046">
    <property type="entry name" value="MurCDEF_CellWall_CoF430Synth"/>
</dbReference>
<dbReference type="GO" id="GO:0005524">
    <property type="term" value="F:ATP binding"/>
    <property type="evidence" value="ECO:0007669"/>
    <property type="project" value="UniProtKB-UniRule"/>
</dbReference>
<dbReference type="AlphaFoldDB" id="A0A1M4T2J4"/>
<dbReference type="STRING" id="1122156.SAMN02745117_00213"/>
<dbReference type="InterPro" id="IPR036565">
    <property type="entry name" value="Mur-like_cat_sf"/>
</dbReference>
<dbReference type="Gene3D" id="3.90.190.20">
    <property type="entry name" value="Mur ligase, C-terminal domain"/>
    <property type="match status" value="1"/>
</dbReference>
<dbReference type="NCBIfam" id="TIGR01143">
    <property type="entry name" value="murF"/>
    <property type="match status" value="1"/>
</dbReference>
<comment type="pathway">
    <text evidence="10 11">Cell wall biogenesis; peptidoglycan biosynthesis.</text>
</comment>
<evidence type="ECO:0000256" key="5">
    <source>
        <dbReference type="ARBA" id="ARBA00022840"/>
    </source>
</evidence>
<dbReference type="InterPro" id="IPR035911">
    <property type="entry name" value="MurE/MurF_N"/>
</dbReference>
<proteinExistence type="inferred from homology"/>
<keyword evidence="8 10" id="KW-0131">Cell cycle</keyword>
<dbReference type="RefSeq" id="WP_073353653.1">
    <property type="nucleotide sequence ID" value="NZ_FQUZ01000002.1"/>
</dbReference>
<reference evidence="15 16" key="1">
    <citation type="submission" date="2016-11" db="EMBL/GenBank/DDBJ databases">
        <authorList>
            <person name="Jaros S."/>
            <person name="Januszkiewicz K."/>
            <person name="Wedrychowicz H."/>
        </authorList>
    </citation>
    <scope>NUCLEOTIDE SEQUENCE [LARGE SCALE GENOMIC DNA]</scope>
    <source>
        <strain evidence="15 16">DSM 16112</strain>
    </source>
</reference>
<evidence type="ECO:0000259" key="12">
    <source>
        <dbReference type="Pfam" id="PF01225"/>
    </source>
</evidence>
<dbReference type="InterPro" id="IPR004101">
    <property type="entry name" value="Mur_ligase_C"/>
</dbReference>
<comment type="function">
    <text evidence="10 11">Involved in cell wall formation. Catalyzes the final step in the synthesis of UDP-N-acetylmuramoyl-pentapeptide, the precursor of murein.</text>
</comment>
<dbReference type="OrthoDB" id="9801978at2"/>
<dbReference type="Pfam" id="PF08245">
    <property type="entry name" value="Mur_ligase_M"/>
    <property type="match status" value="1"/>
</dbReference>